<name>A0A412R733_9FIRM</name>
<organism evidence="7 8">
    <name type="scientific">[Clostridium] leptum</name>
    <dbReference type="NCBI Taxonomy" id="1535"/>
    <lineage>
        <taxon>Bacteria</taxon>
        <taxon>Bacillati</taxon>
        <taxon>Bacillota</taxon>
        <taxon>Clostridia</taxon>
        <taxon>Eubacteriales</taxon>
        <taxon>Oscillospiraceae</taxon>
        <taxon>Oscillospiraceae incertae sedis</taxon>
    </lineage>
</organism>
<evidence type="ECO:0000256" key="1">
    <source>
        <dbReference type="ARBA" id="ARBA00007594"/>
    </source>
</evidence>
<dbReference type="InterPro" id="IPR016082">
    <property type="entry name" value="Ribosomal_uL30_ferredoxin-like"/>
</dbReference>
<accession>A0A412R733</accession>
<dbReference type="Gene3D" id="3.30.1390.20">
    <property type="entry name" value="Ribosomal protein L30, ferredoxin-like fold domain"/>
    <property type="match status" value="1"/>
</dbReference>
<dbReference type="HAMAP" id="MF_01371_B">
    <property type="entry name" value="Ribosomal_uL30_B"/>
    <property type="match status" value="1"/>
</dbReference>
<evidence type="ECO:0000313" key="7">
    <source>
        <dbReference type="EMBL" id="RGQ36518.1"/>
    </source>
</evidence>
<dbReference type="GO" id="GO:0003735">
    <property type="term" value="F:structural constituent of ribosome"/>
    <property type="evidence" value="ECO:0007669"/>
    <property type="project" value="InterPro"/>
</dbReference>
<evidence type="ECO:0000256" key="4">
    <source>
        <dbReference type="ARBA" id="ARBA00023274"/>
    </source>
</evidence>
<protein>
    <recommendedName>
        <fullName evidence="5">Large ribosomal subunit protein uL30</fullName>
    </recommendedName>
</protein>
<evidence type="ECO:0000313" key="8">
    <source>
        <dbReference type="Proteomes" id="UP000284751"/>
    </source>
</evidence>
<comment type="subunit">
    <text evidence="2 5">Part of the 50S ribosomal subunit.</text>
</comment>
<proteinExistence type="inferred from homology"/>
<dbReference type="AlphaFoldDB" id="A0A412R733"/>
<gene>
    <name evidence="5" type="primary">rpmD</name>
    <name evidence="7" type="ORF">DWY99_11405</name>
</gene>
<dbReference type="InterPro" id="IPR036919">
    <property type="entry name" value="Ribo_uL30_ferredoxin-like_sf"/>
</dbReference>
<dbReference type="NCBIfam" id="TIGR01308">
    <property type="entry name" value="rpmD_bact"/>
    <property type="match status" value="1"/>
</dbReference>
<dbReference type="Pfam" id="PF00327">
    <property type="entry name" value="Ribosomal_L30"/>
    <property type="match status" value="1"/>
</dbReference>
<comment type="caution">
    <text evidence="7">The sequence shown here is derived from an EMBL/GenBank/DDBJ whole genome shotgun (WGS) entry which is preliminary data.</text>
</comment>
<reference evidence="7 8" key="1">
    <citation type="submission" date="2018-08" db="EMBL/GenBank/DDBJ databases">
        <title>A genome reference for cultivated species of the human gut microbiota.</title>
        <authorList>
            <person name="Zou Y."/>
            <person name="Xue W."/>
            <person name="Luo G."/>
        </authorList>
    </citation>
    <scope>NUCLEOTIDE SEQUENCE [LARGE SCALE GENOMIC DNA]</scope>
    <source>
        <strain evidence="7 8">AF28-26</strain>
    </source>
</reference>
<comment type="similarity">
    <text evidence="1 5">Belongs to the universal ribosomal protein uL30 family.</text>
</comment>
<dbReference type="Proteomes" id="UP000284751">
    <property type="component" value="Unassembled WGS sequence"/>
</dbReference>
<dbReference type="SUPFAM" id="SSF55129">
    <property type="entry name" value="Ribosomal protein L30p/L7e"/>
    <property type="match status" value="1"/>
</dbReference>
<dbReference type="InterPro" id="IPR005996">
    <property type="entry name" value="Ribosomal_uL30_bac-type"/>
</dbReference>
<dbReference type="GO" id="GO:0015934">
    <property type="term" value="C:large ribosomal subunit"/>
    <property type="evidence" value="ECO:0007669"/>
    <property type="project" value="InterPro"/>
</dbReference>
<evidence type="ECO:0000256" key="3">
    <source>
        <dbReference type="ARBA" id="ARBA00022980"/>
    </source>
</evidence>
<keyword evidence="4 5" id="KW-0687">Ribonucleoprotein</keyword>
<dbReference type="GO" id="GO:0006412">
    <property type="term" value="P:translation"/>
    <property type="evidence" value="ECO:0007669"/>
    <property type="project" value="UniProtKB-UniRule"/>
</dbReference>
<evidence type="ECO:0000256" key="2">
    <source>
        <dbReference type="ARBA" id="ARBA00011838"/>
    </source>
</evidence>
<feature type="domain" description="Large ribosomal subunit protein uL30-like ferredoxin-like fold" evidence="6">
    <location>
        <begin position="4"/>
        <end position="54"/>
    </location>
</feature>
<sequence>MAQLKVKLVKSLIGSKKDQIATAQALGLRKIGDETVQPDNPQTKGKVAKIIHLIEVTEA</sequence>
<dbReference type="EMBL" id="QRTC01000053">
    <property type="protein sequence ID" value="RGQ36518.1"/>
    <property type="molecule type" value="Genomic_DNA"/>
</dbReference>
<keyword evidence="3 5" id="KW-0689">Ribosomal protein</keyword>
<dbReference type="PIRSF" id="PIRSF002211">
    <property type="entry name" value="Ribosomal_L30_bac-type"/>
    <property type="match status" value="1"/>
</dbReference>
<dbReference type="CDD" id="cd01658">
    <property type="entry name" value="Ribosomal_L30"/>
    <property type="match status" value="1"/>
</dbReference>
<evidence type="ECO:0000259" key="6">
    <source>
        <dbReference type="Pfam" id="PF00327"/>
    </source>
</evidence>
<evidence type="ECO:0000256" key="5">
    <source>
        <dbReference type="HAMAP-Rule" id="MF_01371"/>
    </source>
</evidence>